<keyword evidence="3" id="KW-1185">Reference proteome</keyword>
<dbReference type="InterPro" id="IPR052200">
    <property type="entry name" value="Protoporphyrinogen_IX_DH"/>
</dbReference>
<dbReference type="PANTHER" id="PTHR38030:SF2">
    <property type="entry name" value="PROTOPORPHYRINOGEN IX DEHYDROGENASE [QUINONE]"/>
    <property type="match status" value="1"/>
</dbReference>
<evidence type="ECO:0000313" key="3">
    <source>
        <dbReference type="Proteomes" id="UP001277761"/>
    </source>
</evidence>
<dbReference type="PROSITE" id="PS50902">
    <property type="entry name" value="FLAVODOXIN_LIKE"/>
    <property type="match status" value="1"/>
</dbReference>
<dbReference type="Proteomes" id="UP001277761">
    <property type="component" value="Unassembled WGS sequence"/>
</dbReference>
<sequence>MPTAPCLIVVASRHGHTRRIAEHVAGVLERTGLRSEIVAVADAHAPSLADRALVIAGGSVHAGHHDRLLVRWLRTHAGDLERVPLGVFSASLSAGDRGGPGAEQAEALLRALLEDAGVHPARSTTVAGALQYRAYGRLTRWTMRRIARRKGLPTDPRRDVELTDWAAMDAFATGLADLALAVRPARDVDEAAPEPSPAA</sequence>
<name>A0ABU4VK63_9ACTN</name>
<dbReference type="InterPro" id="IPR029039">
    <property type="entry name" value="Flavoprotein-like_sf"/>
</dbReference>
<dbReference type="Gene3D" id="3.40.50.360">
    <property type="match status" value="1"/>
</dbReference>
<protein>
    <submittedName>
        <fullName evidence="2">Flavodoxin domain-containing protein</fullName>
    </submittedName>
</protein>
<reference evidence="2 3" key="1">
    <citation type="submission" date="2023-11" db="EMBL/GenBank/DDBJ databases">
        <authorList>
            <person name="Xu M."/>
            <person name="Jiang T."/>
        </authorList>
    </citation>
    <scope>NUCLEOTIDE SEQUENCE [LARGE SCALE GENOMIC DNA]</scope>
    <source>
        <strain evidence="2 3">SD</strain>
    </source>
</reference>
<comment type="caution">
    <text evidence="2">The sequence shown here is derived from an EMBL/GenBank/DDBJ whole genome shotgun (WGS) entry which is preliminary data.</text>
</comment>
<dbReference type="InterPro" id="IPR008254">
    <property type="entry name" value="Flavodoxin/NO_synth"/>
</dbReference>
<proteinExistence type="predicted"/>
<evidence type="ECO:0000313" key="2">
    <source>
        <dbReference type="EMBL" id="MDX8151860.1"/>
    </source>
</evidence>
<dbReference type="RefSeq" id="WP_319954015.1">
    <property type="nucleotide sequence ID" value="NZ_JAXAVX010000004.1"/>
</dbReference>
<evidence type="ECO:0000259" key="1">
    <source>
        <dbReference type="PROSITE" id="PS50902"/>
    </source>
</evidence>
<dbReference type="EMBL" id="JAXAVX010000004">
    <property type="protein sequence ID" value="MDX8151860.1"/>
    <property type="molecule type" value="Genomic_DNA"/>
</dbReference>
<accession>A0ABU4VK63</accession>
<dbReference type="InterPro" id="IPR026816">
    <property type="entry name" value="Flavodoxin_dom"/>
</dbReference>
<feature type="domain" description="Flavodoxin-like" evidence="1">
    <location>
        <begin position="6"/>
        <end position="146"/>
    </location>
</feature>
<dbReference type="PANTHER" id="PTHR38030">
    <property type="entry name" value="PROTOPORPHYRINOGEN IX DEHYDROGENASE [MENAQUINONE]"/>
    <property type="match status" value="1"/>
</dbReference>
<organism evidence="2 3">
    <name type="scientific">Patulibacter brassicae</name>
    <dbReference type="NCBI Taxonomy" id="1705717"/>
    <lineage>
        <taxon>Bacteria</taxon>
        <taxon>Bacillati</taxon>
        <taxon>Actinomycetota</taxon>
        <taxon>Thermoleophilia</taxon>
        <taxon>Solirubrobacterales</taxon>
        <taxon>Patulibacteraceae</taxon>
        <taxon>Patulibacter</taxon>
    </lineage>
</organism>
<dbReference type="Pfam" id="PF12724">
    <property type="entry name" value="Flavodoxin_5"/>
    <property type="match status" value="1"/>
</dbReference>
<dbReference type="SUPFAM" id="SSF52218">
    <property type="entry name" value="Flavoproteins"/>
    <property type="match status" value="1"/>
</dbReference>
<gene>
    <name evidence="2" type="ORF">SK069_09670</name>
</gene>